<evidence type="ECO:0000256" key="3">
    <source>
        <dbReference type="ARBA" id="ARBA00022692"/>
    </source>
</evidence>
<dbReference type="HOGENOM" id="CLU_028799_3_2_5"/>
<evidence type="ECO:0000256" key="4">
    <source>
        <dbReference type="ARBA" id="ARBA00022989"/>
    </source>
</evidence>
<dbReference type="RefSeq" id="WP_039571849.1">
    <property type="nucleotide sequence ID" value="NZ_CP009122.1"/>
</dbReference>
<dbReference type="InterPro" id="IPR005495">
    <property type="entry name" value="LptG/LptF_permease"/>
</dbReference>
<evidence type="ECO:0000256" key="1">
    <source>
        <dbReference type="ARBA" id="ARBA00004651"/>
    </source>
</evidence>
<dbReference type="GO" id="GO:0015920">
    <property type="term" value="P:lipopolysaccharide transport"/>
    <property type="evidence" value="ECO:0007669"/>
    <property type="project" value="TreeGrafter"/>
</dbReference>
<dbReference type="Pfam" id="PF03739">
    <property type="entry name" value="LptF_LptG"/>
    <property type="match status" value="1"/>
</dbReference>
<proteinExistence type="predicted"/>
<keyword evidence="5 6" id="KW-0472">Membrane</keyword>
<dbReference type="PANTHER" id="PTHR33529:SF2">
    <property type="entry name" value="LIPOPOLYSACCHARIDE EXPORT SYSTEM PERMEASE PROTEIN LPTG"/>
    <property type="match status" value="1"/>
</dbReference>
<dbReference type="EMBL" id="CP009122">
    <property type="protein sequence ID" value="AJA07665.1"/>
    <property type="molecule type" value="Genomic_DNA"/>
</dbReference>
<dbReference type="Proteomes" id="UP000030907">
    <property type="component" value="Chromosome"/>
</dbReference>
<evidence type="ECO:0000256" key="5">
    <source>
        <dbReference type="ARBA" id="ARBA00023136"/>
    </source>
</evidence>
<dbReference type="GO" id="GO:0043190">
    <property type="term" value="C:ATP-binding cassette (ABC) transporter complex"/>
    <property type="evidence" value="ECO:0007669"/>
    <property type="project" value="InterPro"/>
</dbReference>
<comment type="subcellular location">
    <subcellularLocation>
        <location evidence="1">Cell membrane</location>
        <topology evidence="1">Multi-pass membrane protein</topology>
    </subcellularLocation>
</comment>
<keyword evidence="2" id="KW-1003">Cell membrane</keyword>
<feature type="transmembrane region" description="Helical" evidence="6">
    <location>
        <begin position="310"/>
        <end position="327"/>
    </location>
</feature>
<dbReference type="AlphaFoldDB" id="A0A0A7PCG4"/>
<feature type="transmembrane region" description="Helical" evidence="6">
    <location>
        <begin position="12"/>
        <end position="35"/>
    </location>
</feature>
<keyword evidence="4 6" id="KW-1133">Transmembrane helix</keyword>
<feature type="transmembrane region" description="Helical" evidence="6">
    <location>
        <begin position="69"/>
        <end position="87"/>
    </location>
</feature>
<dbReference type="OrthoDB" id="9798468at2"/>
<accession>A0A0A7PCG4</accession>
<protein>
    <submittedName>
        <fullName evidence="7">Permease</fullName>
    </submittedName>
</protein>
<dbReference type="GO" id="GO:0055085">
    <property type="term" value="P:transmembrane transport"/>
    <property type="evidence" value="ECO:0007669"/>
    <property type="project" value="InterPro"/>
</dbReference>
<evidence type="ECO:0000256" key="2">
    <source>
        <dbReference type="ARBA" id="ARBA00022475"/>
    </source>
</evidence>
<keyword evidence="3 6" id="KW-0812">Transmembrane</keyword>
<evidence type="ECO:0000256" key="6">
    <source>
        <dbReference type="SAM" id="Phobius"/>
    </source>
</evidence>
<evidence type="ECO:0000313" key="7">
    <source>
        <dbReference type="EMBL" id="AJA07665.1"/>
    </source>
</evidence>
<dbReference type="NCBIfam" id="TIGR04408">
    <property type="entry name" value="LptG_lptG"/>
    <property type="match status" value="1"/>
</dbReference>
<gene>
    <name evidence="7" type="ORF">SKP52_03680</name>
</gene>
<dbReference type="InterPro" id="IPR030923">
    <property type="entry name" value="LptG"/>
</dbReference>
<sequence length="366" mass="39402">MHQLHFFPSRTMALYVGRLFLVRSFSILFALVLILQTLDLLGESGKILGVAGNSDADVWRYVGMRLPQIVETFLPFSVLLGTILTLITLNQNSEVVAMKAAGMSAHQVLAPLFLAALLVAGISFAFNERIVTRSTAALSAWQKVEYKKVPRDSGIRTNIWVRDGDDLINAATVDTSGPVITLGYVTIYERTGGVLSSMLTADSARALPAGGWELTGAKRFMRRSGTLEPLGTIVAAKNVRPDQFTLAQVDGDELPFLKLKAAIADLEAAGRPVDALKGVLWHKISGPLSSILMPLLGAVAAFGLARSGKLFIRAILGMGLGFAYFVADNFALAMGDLGAYSPFLAAWGPFILFALIGEMILIRTEE</sequence>
<keyword evidence="8" id="KW-1185">Reference proteome</keyword>
<name>A0A0A7PCG4_9SPHN</name>
<dbReference type="STRING" id="1515612.SKP52_03680"/>
<organism evidence="7 8">
    <name type="scientific">Sphingopyxis fribergensis</name>
    <dbReference type="NCBI Taxonomy" id="1515612"/>
    <lineage>
        <taxon>Bacteria</taxon>
        <taxon>Pseudomonadati</taxon>
        <taxon>Pseudomonadota</taxon>
        <taxon>Alphaproteobacteria</taxon>
        <taxon>Sphingomonadales</taxon>
        <taxon>Sphingomonadaceae</taxon>
        <taxon>Sphingopyxis</taxon>
    </lineage>
</organism>
<dbReference type="KEGG" id="sphk:SKP52_03680"/>
<evidence type="ECO:0000313" key="8">
    <source>
        <dbReference type="Proteomes" id="UP000030907"/>
    </source>
</evidence>
<dbReference type="PANTHER" id="PTHR33529">
    <property type="entry name" value="SLR0882 PROTEIN-RELATED"/>
    <property type="match status" value="1"/>
</dbReference>
<feature type="transmembrane region" description="Helical" evidence="6">
    <location>
        <begin position="108"/>
        <end position="126"/>
    </location>
</feature>
<reference evidence="7 8" key="1">
    <citation type="journal article" date="2015" name="Int. J. Syst. Evol. Microbiol.">
        <title>Description of Sphingopyxis fribergensis sp. nov. - a soil bacterium with the ability to degrade styrene and phenylacetic acid.</title>
        <authorList>
            <person name="Oelschlagel M."/>
            <person name="Ruckert C."/>
            <person name="Kalinowski J."/>
            <person name="Schmidt G."/>
            <person name="Schlomann M."/>
            <person name="Tischler D."/>
        </authorList>
    </citation>
    <scope>NUCLEOTIDE SEQUENCE [LARGE SCALE GENOMIC DNA]</scope>
    <source>
        <strain evidence="7 8">Kp5.2</strain>
    </source>
</reference>
<feature type="transmembrane region" description="Helical" evidence="6">
    <location>
        <begin position="339"/>
        <end position="362"/>
    </location>
</feature>